<feature type="compositionally biased region" description="Polar residues" evidence="1">
    <location>
        <begin position="121"/>
        <end position="140"/>
    </location>
</feature>
<comment type="caution">
    <text evidence="4">The sequence shown here is derived from an EMBL/GenBank/DDBJ whole genome shotgun (WGS) entry which is preliminary data.</text>
</comment>
<dbReference type="SUPFAM" id="SSF88874">
    <property type="entry name" value="Receptor-binding domain of short tail fibre protein gp12"/>
    <property type="match status" value="1"/>
</dbReference>
<proteinExistence type="predicted"/>
<gene>
    <name evidence="4" type="ORF">AU467_32110</name>
</gene>
<dbReference type="AlphaFoldDB" id="A0A117N1S2"/>
<feature type="domain" description="Baseplate structural protein Gp10 C-terminal" evidence="3">
    <location>
        <begin position="72"/>
        <end position="161"/>
    </location>
</feature>
<dbReference type="Proteomes" id="UP000053176">
    <property type="component" value="Unassembled WGS sequence"/>
</dbReference>
<dbReference type="Pfam" id="PF21939">
    <property type="entry name" value="Gp10_C"/>
    <property type="match status" value="1"/>
</dbReference>
<dbReference type="Pfam" id="PF07484">
    <property type="entry name" value="Collar"/>
    <property type="match status" value="1"/>
</dbReference>
<evidence type="ECO:0000313" key="5">
    <source>
        <dbReference type="Proteomes" id="UP000053176"/>
    </source>
</evidence>
<sequence length="180" mass="18667">MEPYIGEIQIFGFGFAPRSWAFCNGATMAIQQNTALFALLGTVYGGDGKTTFMLPNFAGRAGCNQGGSGGVTPRTIGDAFGENSVTLTANQMPSHSHAFTIYNQTDTSKRTSAPAKGSSVVVPQNSTPFNSSGPANTPFSQRMGGAAGGGQPHENRQPYLALNFCISLAGVFPSFGDAVA</sequence>
<dbReference type="OrthoDB" id="9810174at2"/>
<protein>
    <submittedName>
        <fullName evidence="4">Microcystin-dependent protein</fullName>
    </submittedName>
</protein>
<evidence type="ECO:0000259" key="3">
    <source>
        <dbReference type="Pfam" id="PF21939"/>
    </source>
</evidence>
<reference evidence="4 5" key="1">
    <citation type="submission" date="2015-12" db="EMBL/GenBank/DDBJ databases">
        <title>Draft genome sequence of Mesorhizobium sp. UFLA 01-765, a multitolerant efficient symbiont and plant-growth promoting strain isolated from Zn-mining soil using Leucaena leucocephala as a trap plant.</title>
        <authorList>
            <person name="Rangel W.M."/>
            <person name="Thijs S."/>
            <person name="Longatti S.M."/>
            <person name="Moreira F.M."/>
            <person name="Weyens N."/>
            <person name="Vangronsveld J."/>
            <person name="Van Hamme J.D."/>
            <person name="Bottos E.M."/>
            <person name="Rineau F."/>
        </authorList>
    </citation>
    <scope>NUCLEOTIDE SEQUENCE [LARGE SCALE GENOMIC DNA]</scope>
    <source>
        <strain evidence="4 5">UFLA 01-765</strain>
    </source>
</reference>
<evidence type="ECO:0000259" key="2">
    <source>
        <dbReference type="Pfam" id="PF07484"/>
    </source>
</evidence>
<organism evidence="4 5">
    <name type="scientific">Rhizobium loti</name>
    <name type="common">Mesorhizobium loti</name>
    <dbReference type="NCBI Taxonomy" id="381"/>
    <lineage>
        <taxon>Bacteria</taxon>
        <taxon>Pseudomonadati</taxon>
        <taxon>Pseudomonadota</taxon>
        <taxon>Alphaproteobacteria</taxon>
        <taxon>Hyphomicrobiales</taxon>
        <taxon>Phyllobacteriaceae</taxon>
        <taxon>Mesorhizobium</taxon>
    </lineage>
</organism>
<evidence type="ECO:0000313" key="4">
    <source>
        <dbReference type="EMBL" id="KUM23976.1"/>
    </source>
</evidence>
<dbReference type="EMBL" id="LPWA01000148">
    <property type="protein sequence ID" value="KUM23976.1"/>
    <property type="molecule type" value="Genomic_DNA"/>
</dbReference>
<name>A0A117N1S2_RHILI</name>
<feature type="domain" description="Phage tail collar" evidence="2">
    <location>
        <begin position="6"/>
        <end position="61"/>
    </location>
</feature>
<dbReference type="InterPro" id="IPR053827">
    <property type="entry name" value="Gp10_C"/>
</dbReference>
<dbReference type="InterPro" id="IPR011083">
    <property type="entry name" value="Phage_tail_collar_dom"/>
</dbReference>
<evidence type="ECO:0000256" key="1">
    <source>
        <dbReference type="SAM" id="MobiDB-lite"/>
    </source>
</evidence>
<dbReference type="InterPro" id="IPR037053">
    <property type="entry name" value="Phage_tail_collar_dom_sf"/>
</dbReference>
<accession>A0A117N1S2</accession>
<feature type="region of interest" description="Disordered" evidence="1">
    <location>
        <begin position="108"/>
        <end position="154"/>
    </location>
</feature>
<dbReference type="Gene3D" id="3.90.1340.10">
    <property type="entry name" value="Phage tail collar domain"/>
    <property type="match status" value="1"/>
</dbReference>